<evidence type="ECO:0000256" key="3">
    <source>
        <dbReference type="ARBA" id="ARBA00008684"/>
    </source>
</evidence>
<comment type="caution">
    <text evidence="26">The sequence shown here is derived from an EMBL/GenBank/DDBJ whole genome shotgun (WGS) entry which is preliminary data.</text>
</comment>
<keyword evidence="19" id="KW-0675">Receptor</keyword>
<feature type="domain" description="Protein kinase" evidence="25">
    <location>
        <begin position="682"/>
        <end position="961"/>
    </location>
</feature>
<dbReference type="Gene3D" id="1.10.510.10">
    <property type="entry name" value="Transferase(Phosphotransferase) domain 1"/>
    <property type="match status" value="3"/>
</dbReference>
<dbReference type="Pfam" id="PF00560">
    <property type="entry name" value="LRR_1"/>
    <property type="match status" value="6"/>
</dbReference>
<evidence type="ECO:0000256" key="1">
    <source>
        <dbReference type="ARBA" id="ARBA00004162"/>
    </source>
</evidence>
<dbReference type="Pfam" id="PF08263">
    <property type="entry name" value="LRRNT_2"/>
    <property type="match status" value="1"/>
</dbReference>
<dbReference type="SMART" id="SM00369">
    <property type="entry name" value="LRR_TYP"/>
    <property type="match status" value="7"/>
</dbReference>
<feature type="transmembrane region" description="Helical" evidence="23">
    <location>
        <begin position="1408"/>
        <end position="1430"/>
    </location>
</feature>
<evidence type="ECO:0000256" key="11">
    <source>
        <dbReference type="ARBA" id="ARBA00022729"/>
    </source>
</evidence>
<dbReference type="PROSITE" id="PS50011">
    <property type="entry name" value="PROTEIN_KINASE_DOM"/>
    <property type="match status" value="2"/>
</dbReference>
<dbReference type="GO" id="GO:0048367">
    <property type="term" value="P:shoot system development"/>
    <property type="evidence" value="ECO:0007669"/>
    <property type="project" value="UniProtKB-ARBA"/>
</dbReference>
<feature type="region of interest" description="Disordered" evidence="22">
    <location>
        <begin position="1057"/>
        <end position="1083"/>
    </location>
</feature>
<keyword evidence="14" id="KW-0418">Kinase</keyword>
<evidence type="ECO:0000256" key="19">
    <source>
        <dbReference type="ARBA" id="ARBA00023170"/>
    </source>
</evidence>
<dbReference type="SUPFAM" id="SSF56112">
    <property type="entry name" value="Protein kinase-like (PK-like)"/>
    <property type="match status" value="2"/>
</dbReference>
<dbReference type="GO" id="GO:0051707">
    <property type="term" value="P:response to other organism"/>
    <property type="evidence" value="ECO:0007669"/>
    <property type="project" value="UniProtKB-ARBA"/>
</dbReference>
<keyword evidence="8" id="KW-0433">Leucine-rich repeat</keyword>
<keyword evidence="17 23" id="KW-0472">Membrane</keyword>
<evidence type="ECO:0000256" key="15">
    <source>
        <dbReference type="ARBA" id="ARBA00022840"/>
    </source>
</evidence>
<keyword evidence="13 21" id="KW-0547">Nucleotide-binding</keyword>
<evidence type="ECO:0000256" key="10">
    <source>
        <dbReference type="ARBA" id="ARBA00022692"/>
    </source>
</evidence>
<dbReference type="GO" id="GO:0042803">
    <property type="term" value="F:protein homodimerization activity"/>
    <property type="evidence" value="ECO:0007669"/>
    <property type="project" value="UniProtKB-ARBA"/>
</dbReference>
<dbReference type="Gene3D" id="3.80.10.10">
    <property type="entry name" value="Ribonuclease Inhibitor"/>
    <property type="match status" value="4"/>
</dbReference>
<evidence type="ECO:0000256" key="4">
    <source>
        <dbReference type="ARBA" id="ARBA00022473"/>
    </source>
</evidence>
<feature type="binding site" evidence="21">
    <location>
        <position position="1526"/>
    </location>
    <ligand>
        <name>ATP</name>
        <dbReference type="ChEBI" id="CHEBI:30616"/>
    </ligand>
</feature>
<dbReference type="FunFam" id="3.80.10.10:FF:000215">
    <property type="entry name" value="Receptor-like protein kinase HSL1"/>
    <property type="match status" value="1"/>
</dbReference>
<dbReference type="InterPro" id="IPR013210">
    <property type="entry name" value="LRR_N_plant-typ"/>
</dbReference>
<evidence type="ECO:0000256" key="6">
    <source>
        <dbReference type="ARBA" id="ARBA00022527"/>
    </source>
</evidence>
<keyword evidence="11 24" id="KW-0732">Signal</keyword>
<name>A0A498HX16_MALDO</name>
<dbReference type="SUPFAM" id="SSF52058">
    <property type="entry name" value="L domain-like"/>
    <property type="match status" value="2"/>
</dbReference>
<dbReference type="Pfam" id="PF13540">
    <property type="entry name" value="RCC1_2"/>
    <property type="match status" value="1"/>
</dbReference>
<dbReference type="PANTHER" id="PTHR48006:SF92">
    <property type="entry name" value="LRR RECEPTOR-LIKE SERINE_THREONINE-PROTEIN KINASE GSO1"/>
    <property type="match status" value="1"/>
</dbReference>
<dbReference type="FunFam" id="1.10.510.10:FF:000468">
    <property type="entry name" value="PTI1-like tyrosine-protein kinase 3"/>
    <property type="match status" value="1"/>
</dbReference>
<dbReference type="InterPro" id="IPR008271">
    <property type="entry name" value="Ser/Thr_kinase_AS"/>
</dbReference>
<evidence type="ECO:0000256" key="17">
    <source>
        <dbReference type="ARBA" id="ARBA00023136"/>
    </source>
</evidence>
<protein>
    <recommendedName>
        <fullName evidence="25">Protein kinase domain-containing protein</fullName>
    </recommendedName>
</protein>
<feature type="chain" id="PRO_5019844912" description="Protein kinase domain-containing protein" evidence="24">
    <location>
        <begin position="23"/>
        <end position="1805"/>
    </location>
</feature>
<dbReference type="InterPro" id="IPR032675">
    <property type="entry name" value="LRR_dom_sf"/>
</dbReference>
<dbReference type="PROSITE" id="PS00108">
    <property type="entry name" value="PROTEIN_KINASE_ST"/>
    <property type="match status" value="2"/>
</dbReference>
<evidence type="ECO:0000256" key="24">
    <source>
        <dbReference type="SAM" id="SignalP"/>
    </source>
</evidence>
<keyword evidence="15 21" id="KW-0067">ATP-binding</keyword>
<dbReference type="GO" id="GO:0004674">
    <property type="term" value="F:protein serine/threonine kinase activity"/>
    <property type="evidence" value="ECO:0007669"/>
    <property type="project" value="UniProtKB-KW"/>
</dbReference>
<dbReference type="GO" id="GO:0005524">
    <property type="term" value="F:ATP binding"/>
    <property type="evidence" value="ECO:0007669"/>
    <property type="project" value="UniProtKB-UniRule"/>
</dbReference>
<keyword evidence="5" id="KW-1003">Cell membrane</keyword>
<dbReference type="Proteomes" id="UP000290289">
    <property type="component" value="Chromosome 15"/>
</dbReference>
<evidence type="ECO:0000256" key="21">
    <source>
        <dbReference type="PROSITE-ProRule" id="PRU10141"/>
    </source>
</evidence>
<dbReference type="Gene3D" id="2.130.10.30">
    <property type="entry name" value="Regulator of chromosome condensation 1/beta-lactamase-inhibitor protein II"/>
    <property type="match status" value="1"/>
</dbReference>
<dbReference type="GO" id="GO:0048608">
    <property type="term" value="P:reproductive structure development"/>
    <property type="evidence" value="ECO:0007669"/>
    <property type="project" value="UniProtKB-ARBA"/>
</dbReference>
<keyword evidence="9" id="KW-0808">Transferase</keyword>
<feature type="transmembrane region" description="Helical" evidence="23">
    <location>
        <begin position="617"/>
        <end position="637"/>
    </location>
</feature>
<evidence type="ECO:0000259" key="25">
    <source>
        <dbReference type="PROSITE" id="PS50011"/>
    </source>
</evidence>
<organism evidence="26 27">
    <name type="scientific">Malus domestica</name>
    <name type="common">Apple</name>
    <name type="synonym">Pyrus malus</name>
    <dbReference type="NCBI Taxonomy" id="3750"/>
    <lineage>
        <taxon>Eukaryota</taxon>
        <taxon>Viridiplantae</taxon>
        <taxon>Streptophyta</taxon>
        <taxon>Embryophyta</taxon>
        <taxon>Tracheophyta</taxon>
        <taxon>Spermatophyta</taxon>
        <taxon>Magnoliopsida</taxon>
        <taxon>eudicotyledons</taxon>
        <taxon>Gunneridae</taxon>
        <taxon>Pentapetalae</taxon>
        <taxon>rosids</taxon>
        <taxon>fabids</taxon>
        <taxon>Rosales</taxon>
        <taxon>Rosaceae</taxon>
        <taxon>Amygdaloideae</taxon>
        <taxon>Maleae</taxon>
        <taxon>Malus</taxon>
    </lineage>
</organism>
<dbReference type="FunFam" id="3.80.10.10:FF:000129">
    <property type="entry name" value="Leucine-rich repeat receptor-like kinase"/>
    <property type="match status" value="1"/>
</dbReference>
<keyword evidence="16 23" id="KW-1133">Transmembrane helix</keyword>
<evidence type="ECO:0000256" key="7">
    <source>
        <dbReference type="ARBA" id="ARBA00022553"/>
    </source>
</evidence>
<evidence type="ECO:0000256" key="20">
    <source>
        <dbReference type="ARBA" id="ARBA00023180"/>
    </source>
</evidence>
<feature type="binding site" evidence="21">
    <location>
        <position position="711"/>
    </location>
    <ligand>
        <name>ATP</name>
        <dbReference type="ChEBI" id="CHEBI:30616"/>
    </ligand>
</feature>
<evidence type="ECO:0000256" key="2">
    <source>
        <dbReference type="ARBA" id="ARBA00004479"/>
    </source>
</evidence>
<dbReference type="FunFam" id="3.80.10.10:FF:000041">
    <property type="entry name" value="LRR receptor-like serine/threonine-protein kinase ERECTA"/>
    <property type="match status" value="1"/>
</dbReference>
<dbReference type="SUPFAM" id="SSF50985">
    <property type="entry name" value="RCC1/BLIP-II"/>
    <property type="match status" value="1"/>
</dbReference>
<evidence type="ECO:0000313" key="26">
    <source>
        <dbReference type="EMBL" id="RXH73721.1"/>
    </source>
</evidence>
<evidence type="ECO:0000256" key="22">
    <source>
        <dbReference type="SAM" id="MobiDB-lite"/>
    </source>
</evidence>
<evidence type="ECO:0000256" key="9">
    <source>
        <dbReference type="ARBA" id="ARBA00022679"/>
    </source>
</evidence>
<comment type="similarity">
    <text evidence="3">Belongs to the protein kinase superfamily. Ser/Thr protein kinase family.</text>
</comment>
<reference evidence="26 27" key="1">
    <citation type="submission" date="2018-10" db="EMBL/GenBank/DDBJ databases">
        <title>A high-quality apple genome assembly.</title>
        <authorList>
            <person name="Hu J."/>
        </authorList>
    </citation>
    <scope>NUCLEOTIDE SEQUENCE [LARGE SCALE GENOMIC DNA]</scope>
    <source>
        <strain evidence="27">cv. HFTH1</strain>
        <tissue evidence="26">Young leaf</tissue>
    </source>
</reference>
<dbReference type="FunFam" id="3.30.200.20:FF:000511">
    <property type="entry name" value="Leucine-rich receptor-like protein kinase family protein"/>
    <property type="match status" value="1"/>
</dbReference>
<evidence type="ECO:0000256" key="14">
    <source>
        <dbReference type="ARBA" id="ARBA00022777"/>
    </source>
</evidence>
<dbReference type="PANTHER" id="PTHR48006">
    <property type="entry name" value="LEUCINE-RICH REPEAT-CONTAINING PROTEIN DDB_G0281931-RELATED"/>
    <property type="match status" value="1"/>
</dbReference>
<dbReference type="EMBL" id="RDQH01000341">
    <property type="protein sequence ID" value="RXH73721.1"/>
    <property type="molecule type" value="Genomic_DNA"/>
</dbReference>
<comment type="subcellular location">
    <subcellularLocation>
        <location evidence="1">Cell membrane</location>
        <topology evidence="1">Single-pass membrane protein</topology>
    </subcellularLocation>
    <subcellularLocation>
        <location evidence="2">Membrane</location>
        <topology evidence="2">Single-pass type I membrane protein</topology>
    </subcellularLocation>
</comment>
<keyword evidence="20" id="KW-0325">Glycoprotein</keyword>
<evidence type="ECO:0000256" key="12">
    <source>
        <dbReference type="ARBA" id="ARBA00022737"/>
    </source>
</evidence>
<feature type="domain" description="Protein kinase" evidence="25">
    <location>
        <begin position="1498"/>
        <end position="1789"/>
    </location>
</feature>
<keyword evidence="18" id="KW-1015">Disulfide bond</keyword>
<evidence type="ECO:0000256" key="16">
    <source>
        <dbReference type="ARBA" id="ARBA00022989"/>
    </source>
</evidence>
<dbReference type="InterPro" id="IPR009091">
    <property type="entry name" value="RCC1/BLIP-II"/>
</dbReference>
<dbReference type="SMART" id="SM00220">
    <property type="entry name" value="S_TKc"/>
    <property type="match status" value="2"/>
</dbReference>
<sequence>MALYLLLPTVFLFGLLFPPCLPLTVGSQTETEALLELKRQLKDPLNVLDSWKETADRSPCNFFGVACDGISGKVIGISLDNKSLSGEISPAIGGLDSLVTLSLPSNNITGKLPAQVTRCANLKTLNLTGNKMVGAIPDLSALGKLEILDLSTNFFSAAFPSWVGNLTGLVSLVLGENEFDEGEIPKGLENLTNLTWLHLGFTQLRGEIPESVYEMKALETLDMSRNKLSGKLSESISHLQNLNKIELFQNNLSGEIPRGLASLTLLREFDISSNKFYGKLPSEMGNLKNLKVFQLFGNNFSGEFPAGFGDMKHLGSVSIYGNRFSGEFPTNFGRFSPLESIDISENQFSGGFPRFLCENGRLNFLLALDNNFSGEFPDSYVRCKSLQRLRVNQNRLSGKIPAEFWSLPYATMIDFSDNNFSGEISPSIGFSNSLNQLILQNNGFSGYLPPQLGDLLNLEKLYLSSNNFSGEIPSEMGALKLLSSLHLEFNSLTGSIPSELGNCVKLVDVNLASNSLTGNIPRTLSLMSSLNSLNLSKNHLMGLIPEALAKLKLSSIDLSGNQLSGRVPSDLLTMGGDKAFAGNKGLCIDQYSRTRTNSGMNMCTEKPNRKRVLESKLVLFIIIASALVAVFAGLLLVSYKNFKLGKAVDRENNLEAGKEKDPKWKLASFHQLEIDADEICDLEEENLIGSGSTGKVYRIDLKKGRGTVAVKQLWKGDGMKLLMAEMDILGKIRHKNILKLYACLVKGGSRVLVFEYMANGNLFEALHREIKCGKPELDWCQRYKIALGAARGIAYLHHDCSPAIIHRDIKSTNILLDDDYEAKVADFGVAKIAENSQKGSDYSSFAGTHGYIAPELAYTAKVNEKCDVYSFGVVLLELVTGRRPIEEDYGEGKDIVYWVSTHLSDREAVVKILDEKVADVSVQDDMIKVLKVAVLCTTKLPSLRPTMREVIKMLADADPCSFRSGNNTGNDKKVKDVSPGTDELLKNIVYWVSTHLSDREAVVKILDEKVADDSVQDDMIKVLKVAVLCTTKLPSLRPTMREVIKMLADADPCSFRSGNNTGNDKKSRMSHPFPTAATGSNGGGSQIPLNKSASSSFTAIVAGHGFLCALRPLPSSSSNTNSSLSCWRLSGNRTYMPQKRIYHGPPLKQLVAGNSHVCGLIENGTNTSSRLQCWQWPWFNNSTISRHNYGFSSIAVGENFVCGVSQAGNVTCLGSNYLVVGKEPSANNGGNVYRAVSAGFGHACAISLADSSLDCWGDMKGEKPQGRFTSLALGENRSCALRPNGTVVCWGENNFSLPDTLKNTYFTAIEAKRSVFCGVSSYNFSLYCWGNPVFNVSNNFMVFGSDVQPGSCTSECPHCSNPLPGYGRFCEQGYEVCQPCQQNNGTLLVPGPSPPPEPGISKWSRKMVAFLVVGCVGSLALVASVCFIVFNYCKTGVGGSRVHDSGPLDDQLQLQAEQGVAAMAGTPVLEKRLSHLVSNGASLEEFPLQLLLEATSNFSEEHKVGTGSYGSVYHAILDDGRKVAIKRAETSISSSHGGYTRRQQDKDSAFVNELESLSRLNHKNLVQLLGFFEDAKERILVYEYLENGSLHDHLHKLPHSPLLSWAKRIEVALDAARGIEYLHVYAVPPVIHRDIKSSNILLDDTLRGKVADFGLSLMGPEDEETPLSLGAAGTFGYMDPEYYRLHRLTSKSDVYSFGVVLLELLSGYNAIHKNENGMPRNVVDFVVPYIANDDIHRILDPRVAPPTPFEIEAVAYVGYLAADCVRLQGSDRPTMTYIVSCLENASAYFLAHPSRSCSSSSIEST</sequence>
<keyword evidence="7" id="KW-0597">Phosphoprotein</keyword>
<dbReference type="InterPro" id="IPR003591">
    <property type="entry name" value="Leu-rich_rpt_typical-subtyp"/>
</dbReference>
<proteinExistence type="inferred from homology"/>
<evidence type="ECO:0000256" key="23">
    <source>
        <dbReference type="SAM" id="Phobius"/>
    </source>
</evidence>
<evidence type="ECO:0000256" key="8">
    <source>
        <dbReference type="ARBA" id="ARBA00022614"/>
    </source>
</evidence>
<dbReference type="PROSITE" id="PS00107">
    <property type="entry name" value="PROTEIN_KINASE_ATP"/>
    <property type="match status" value="2"/>
</dbReference>
<dbReference type="FunFam" id="1.10.510.10:FF:000632">
    <property type="entry name" value="leucine-rich repeat receptor-like protein kinase TDR"/>
    <property type="match status" value="1"/>
</dbReference>
<dbReference type="Gene3D" id="3.30.200.20">
    <property type="entry name" value="Phosphorylase Kinase, domain 1"/>
    <property type="match status" value="2"/>
</dbReference>
<evidence type="ECO:0000256" key="5">
    <source>
        <dbReference type="ARBA" id="ARBA00022475"/>
    </source>
</evidence>
<dbReference type="GO" id="GO:1905393">
    <property type="term" value="P:plant organ formation"/>
    <property type="evidence" value="ECO:0007669"/>
    <property type="project" value="UniProtKB-ARBA"/>
</dbReference>
<dbReference type="InterPro" id="IPR000719">
    <property type="entry name" value="Prot_kinase_dom"/>
</dbReference>
<gene>
    <name evidence="26" type="ORF">DVH24_016543</name>
</gene>
<dbReference type="InterPro" id="IPR017441">
    <property type="entry name" value="Protein_kinase_ATP_BS"/>
</dbReference>
<evidence type="ECO:0000256" key="13">
    <source>
        <dbReference type="ARBA" id="ARBA00022741"/>
    </source>
</evidence>
<evidence type="ECO:0000256" key="18">
    <source>
        <dbReference type="ARBA" id="ARBA00023157"/>
    </source>
</evidence>
<keyword evidence="10 23" id="KW-0812">Transmembrane</keyword>
<keyword evidence="6" id="KW-0723">Serine/threonine-protein kinase</keyword>
<dbReference type="InterPro" id="IPR001611">
    <property type="entry name" value="Leu-rich_rpt"/>
</dbReference>
<dbReference type="GO" id="GO:0005886">
    <property type="term" value="C:plasma membrane"/>
    <property type="evidence" value="ECO:0007669"/>
    <property type="project" value="UniProtKB-SubCell"/>
</dbReference>
<keyword evidence="4" id="KW-0217">Developmental protein</keyword>
<dbReference type="GO" id="GO:0009791">
    <property type="term" value="P:post-embryonic development"/>
    <property type="evidence" value="ECO:0007669"/>
    <property type="project" value="UniProtKB-ARBA"/>
</dbReference>
<keyword evidence="27" id="KW-1185">Reference proteome</keyword>
<keyword evidence="12" id="KW-0677">Repeat</keyword>
<dbReference type="Pfam" id="PF00069">
    <property type="entry name" value="Pkinase"/>
    <property type="match status" value="2"/>
</dbReference>
<dbReference type="InterPro" id="IPR011009">
    <property type="entry name" value="Kinase-like_dom_sf"/>
</dbReference>
<feature type="signal peptide" evidence="24">
    <location>
        <begin position="1"/>
        <end position="22"/>
    </location>
</feature>
<accession>A0A498HX16</accession>
<evidence type="ECO:0000313" key="27">
    <source>
        <dbReference type="Proteomes" id="UP000290289"/>
    </source>
</evidence>
<dbReference type="InterPro" id="IPR051824">
    <property type="entry name" value="LRR_Rcpt-Like_S/T_Kinase"/>
</dbReference>